<reference evidence="1 2" key="1">
    <citation type="journal article" date="2021" name="Elife">
        <title>Chloroplast acquisition without the gene transfer in kleptoplastic sea slugs, Plakobranchus ocellatus.</title>
        <authorList>
            <person name="Maeda T."/>
            <person name="Takahashi S."/>
            <person name="Yoshida T."/>
            <person name="Shimamura S."/>
            <person name="Takaki Y."/>
            <person name="Nagai Y."/>
            <person name="Toyoda A."/>
            <person name="Suzuki Y."/>
            <person name="Arimoto A."/>
            <person name="Ishii H."/>
            <person name="Satoh N."/>
            <person name="Nishiyama T."/>
            <person name="Hasebe M."/>
            <person name="Maruyama T."/>
            <person name="Minagawa J."/>
            <person name="Obokata J."/>
            <person name="Shigenobu S."/>
        </authorList>
    </citation>
    <scope>NUCLEOTIDE SEQUENCE [LARGE SCALE GENOMIC DNA]</scope>
</reference>
<sequence length="115" mass="12925">MQISKQLRRLSAQNAIDIRGESTDFSLQRTSGRHTGHAALQAFLGEGEIQHHNRPNTFPTSTLQQQRSTTVCVCIQVQVVGVCPALLLTILFKKALDDLSLKTLDWLEWSRRVTP</sequence>
<dbReference type="AlphaFoldDB" id="A0AAV4D7D6"/>
<comment type="caution">
    <text evidence="1">The sequence shown here is derived from an EMBL/GenBank/DDBJ whole genome shotgun (WGS) entry which is preliminary data.</text>
</comment>
<proteinExistence type="predicted"/>
<gene>
    <name evidence="1" type="ORF">PoB_006653500</name>
</gene>
<evidence type="ECO:0000313" key="2">
    <source>
        <dbReference type="Proteomes" id="UP000735302"/>
    </source>
</evidence>
<name>A0AAV4D7D6_9GAST</name>
<accession>A0AAV4D7D6</accession>
<dbReference type="Proteomes" id="UP000735302">
    <property type="component" value="Unassembled WGS sequence"/>
</dbReference>
<organism evidence="1 2">
    <name type="scientific">Plakobranchus ocellatus</name>
    <dbReference type="NCBI Taxonomy" id="259542"/>
    <lineage>
        <taxon>Eukaryota</taxon>
        <taxon>Metazoa</taxon>
        <taxon>Spiralia</taxon>
        <taxon>Lophotrochozoa</taxon>
        <taxon>Mollusca</taxon>
        <taxon>Gastropoda</taxon>
        <taxon>Heterobranchia</taxon>
        <taxon>Euthyneura</taxon>
        <taxon>Panpulmonata</taxon>
        <taxon>Sacoglossa</taxon>
        <taxon>Placobranchoidea</taxon>
        <taxon>Plakobranchidae</taxon>
        <taxon>Plakobranchus</taxon>
    </lineage>
</organism>
<dbReference type="EMBL" id="BLXT01007574">
    <property type="protein sequence ID" value="GFO40030.1"/>
    <property type="molecule type" value="Genomic_DNA"/>
</dbReference>
<evidence type="ECO:0000313" key="1">
    <source>
        <dbReference type="EMBL" id="GFO40030.1"/>
    </source>
</evidence>
<protein>
    <submittedName>
        <fullName evidence="1">Uncharacterized protein</fullName>
    </submittedName>
</protein>
<keyword evidence="2" id="KW-1185">Reference proteome</keyword>